<reference evidence="2" key="3">
    <citation type="submission" date="2022-12" db="EMBL/GenBank/DDBJ databases">
        <authorList>
            <person name="Sun Q."/>
            <person name="Kim S."/>
        </authorList>
    </citation>
    <scope>NUCLEOTIDE SEQUENCE</scope>
    <source>
        <strain evidence="2">KCTC 12344</strain>
    </source>
</reference>
<reference evidence="2" key="1">
    <citation type="journal article" date="2014" name="Int. J. Syst. Evol. Microbiol.">
        <title>Complete genome sequence of Corynebacterium casei LMG S-19264T (=DSM 44701T), isolated from a smear-ripened cheese.</title>
        <authorList>
            <consortium name="US DOE Joint Genome Institute (JGI-PGF)"/>
            <person name="Walter F."/>
            <person name="Albersmeier A."/>
            <person name="Kalinowski J."/>
            <person name="Ruckert C."/>
        </authorList>
    </citation>
    <scope>NUCLEOTIDE SEQUENCE</scope>
    <source>
        <strain evidence="2">KCTC 12344</strain>
    </source>
</reference>
<reference evidence="3 4" key="2">
    <citation type="submission" date="2019-03" db="EMBL/GenBank/DDBJ databases">
        <title>Draft Genome Sequences of Six Type Strains of the Genus Massilia.</title>
        <authorList>
            <person name="Miess H."/>
            <person name="Frediansyhah A."/>
            <person name="Gross H."/>
        </authorList>
    </citation>
    <scope>NUCLEOTIDE SEQUENCE [LARGE SCALE GENOMIC DNA]</scope>
    <source>
        <strain evidence="3 4">DSM 17505</strain>
    </source>
</reference>
<dbReference type="OrthoDB" id="5497412at2"/>
<protein>
    <submittedName>
        <fullName evidence="3">Helix-turn-helix transcriptional regulator</fullName>
    </submittedName>
    <submittedName>
        <fullName evidence="2">LuxR family transcriptional regulator</fullName>
    </submittedName>
</protein>
<dbReference type="AlphaFoldDB" id="A0A4P7BC99"/>
<organism evidence="2 5">
    <name type="scientific">Pseudoduganella plicata</name>
    <dbReference type="NCBI Taxonomy" id="321984"/>
    <lineage>
        <taxon>Bacteria</taxon>
        <taxon>Pseudomonadati</taxon>
        <taxon>Pseudomonadota</taxon>
        <taxon>Betaproteobacteria</taxon>
        <taxon>Burkholderiales</taxon>
        <taxon>Oxalobacteraceae</taxon>
        <taxon>Telluria group</taxon>
        <taxon>Pseudoduganella</taxon>
    </lineage>
</organism>
<proteinExistence type="predicted"/>
<name>A0A4P7BC99_9BURK</name>
<evidence type="ECO:0000313" key="3">
    <source>
        <dbReference type="EMBL" id="QBQ35517.1"/>
    </source>
</evidence>
<dbReference type="InterPro" id="IPR036388">
    <property type="entry name" value="WH-like_DNA-bd_sf"/>
</dbReference>
<evidence type="ECO:0000313" key="2">
    <source>
        <dbReference type="EMBL" id="GGY97241.1"/>
    </source>
</evidence>
<dbReference type="SUPFAM" id="SSF46894">
    <property type="entry name" value="C-terminal effector domain of the bipartite response regulators"/>
    <property type="match status" value="1"/>
</dbReference>
<dbReference type="InterPro" id="IPR016032">
    <property type="entry name" value="Sig_transdc_resp-reg_C-effctor"/>
</dbReference>
<dbReference type="Gene3D" id="1.10.10.10">
    <property type="entry name" value="Winged helix-like DNA-binding domain superfamily/Winged helix DNA-binding domain"/>
    <property type="match status" value="1"/>
</dbReference>
<dbReference type="InterPro" id="IPR000792">
    <property type="entry name" value="Tscrpt_reg_LuxR_C"/>
</dbReference>
<sequence>MESLIQQIYEAAIIAEKWPSLLEEVGERFHSRGALLFTLAADGTCWRGGGAAADFMEEFLSGEWMGRNERPARVRALGRPGFVTELDVMSEQELLHDPVCEQFMRPRGFAAAAGTYVPGLAGEDIMLSVEGFCDYDAARAAVPALDALRPHLARAIQLADQFRLQTMHGHVQALQAIGAAACVIDARGAMVTANLRFQDELGTTFREIGRALCLQHRRAQQQFAGALARLRAKDFSGCSIPIRARPGPIRVLHVLPLAGAAHDLFARADALLVLTNPGRCVPVSAECLQRMFDLTPAEARLAVMVGSRSATLAQIATEAGLSINTAKSQIRSVFQKTGTDRQADLVRLLIGAGSICTPVDGGAEVRRT</sequence>
<evidence type="ECO:0000313" key="4">
    <source>
        <dbReference type="Proteomes" id="UP000294359"/>
    </source>
</evidence>
<dbReference type="Proteomes" id="UP000294359">
    <property type="component" value="Chromosome"/>
</dbReference>
<dbReference type="GO" id="GO:0006355">
    <property type="term" value="P:regulation of DNA-templated transcription"/>
    <property type="evidence" value="ECO:0007669"/>
    <property type="project" value="InterPro"/>
</dbReference>
<dbReference type="RefSeq" id="WP_134383756.1">
    <property type="nucleotide sequence ID" value="NZ_BMWW01000005.1"/>
</dbReference>
<dbReference type="EMBL" id="BMWW01000005">
    <property type="protein sequence ID" value="GGY97241.1"/>
    <property type="molecule type" value="Genomic_DNA"/>
</dbReference>
<accession>A0A4P7BC99</accession>
<keyword evidence="4" id="KW-1185">Reference proteome</keyword>
<dbReference type="GO" id="GO:0003677">
    <property type="term" value="F:DNA binding"/>
    <property type="evidence" value="ECO:0007669"/>
    <property type="project" value="InterPro"/>
</dbReference>
<dbReference type="EMBL" id="CP038026">
    <property type="protein sequence ID" value="QBQ35517.1"/>
    <property type="molecule type" value="Genomic_DNA"/>
</dbReference>
<gene>
    <name evidence="3" type="ORF">E1742_04575</name>
    <name evidence="2" type="ORF">GCM10007388_33650</name>
</gene>
<dbReference type="SMART" id="SM00421">
    <property type="entry name" value="HTH_LUXR"/>
    <property type="match status" value="1"/>
</dbReference>
<dbReference type="Proteomes" id="UP000619512">
    <property type="component" value="Unassembled WGS sequence"/>
</dbReference>
<feature type="domain" description="HTH luxR-type" evidence="1">
    <location>
        <begin position="291"/>
        <end position="349"/>
    </location>
</feature>
<evidence type="ECO:0000259" key="1">
    <source>
        <dbReference type="SMART" id="SM00421"/>
    </source>
</evidence>
<evidence type="ECO:0000313" key="5">
    <source>
        <dbReference type="Proteomes" id="UP000619512"/>
    </source>
</evidence>